<name>A0ABV6YXL9_UNCC1</name>
<evidence type="ECO:0000256" key="3">
    <source>
        <dbReference type="ARBA" id="ARBA00023004"/>
    </source>
</evidence>
<dbReference type="InterPro" id="IPR007197">
    <property type="entry name" value="rSAM"/>
</dbReference>
<dbReference type="Proteomes" id="UP001594351">
    <property type="component" value="Unassembled WGS sequence"/>
</dbReference>
<accession>A0ABV6YXL9</accession>
<dbReference type="PANTHER" id="PTHR11228:SF7">
    <property type="entry name" value="PQQA PEPTIDE CYCLASE"/>
    <property type="match status" value="1"/>
</dbReference>
<comment type="caution">
    <text evidence="6">The sequence shown here is derived from an EMBL/GenBank/DDBJ whole genome shotgun (WGS) entry which is preliminary data.</text>
</comment>
<evidence type="ECO:0000256" key="2">
    <source>
        <dbReference type="ARBA" id="ARBA00022723"/>
    </source>
</evidence>
<keyword evidence="7" id="KW-1185">Reference proteome</keyword>
<dbReference type="SUPFAM" id="SSF102114">
    <property type="entry name" value="Radical SAM enzymes"/>
    <property type="match status" value="1"/>
</dbReference>
<feature type="domain" description="Radical SAM core" evidence="5">
    <location>
        <begin position="23"/>
        <end position="196"/>
    </location>
</feature>
<dbReference type="PANTHER" id="PTHR11228">
    <property type="entry name" value="RADICAL SAM DOMAIN PROTEIN"/>
    <property type="match status" value="1"/>
</dbReference>
<keyword evidence="3" id="KW-0408">Iron</keyword>
<dbReference type="InterPro" id="IPR050377">
    <property type="entry name" value="Radical_SAM_PqqE_MftC-like"/>
</dbReference>
<keyword evidence="2" id="KW-0479">Metal-binding</keyword>
<evidence type="ECO:0000313" key="6">
    <source>
        <dbReference type="EMBL" id="MFC1850935.1"/>
    </source>
</evidence>
<dbReference type="PROSITE" id="PS51918">
    <property type="entry name" value="RADICAL_SAM"/>
    <property type="match status" value="1"/>
</dbReference>
<dbReference type="InterPro" id="IPR013785">
    <property type="entry name" value="Aldolase_TIM"/>
</dbReference>
<protein>
    <submittedName>
        <fullName evidence="6">Radical SAM protein</fullName>
    </submittedName>
</protein>
<dbReference type="EMBL" id="JBHPBY010000136">
    <property type="protein sequence ID" value="MFC1850935.1"/>
    <property type="molecule type" value="Genomic_DNA"/>
</dbReference>
<proteinExistence type="predicted"/>
<evidence type="ECO:0000313" key="7">
    <source>
        <dbReference type="Proteomes" id="UP001594351"/>
    </source>
</evidence>
<dbReference type="SFLD" id="SFLDS00029">
    <property type="entry name" value="Radical_SAM"/>
    <property type="match status" value="1"/>
</dbReference>
<dbReference type="Gene3D" id="3.20.20.70">
    <property type="entry name" value="Aldolase class I"/>
    <property type="match status" value="1"/>
</dbReference>
<keyword evidence="1" id="KW-0949">S-adenosyl-L-methionine</keyword>
<dbReference type="InterPro" id="IPR058240">
    <property type="entry name" value="rSAM_sf"/>
</dbReference>
<dbReference type="CDD" id="cd01335">
    <property type="entry name" value="Radical_SAM"/>
    <property type="match status" value="1"/>
</dbReference>
<reference evidence="6 7" key="1">
    <citation type="submission" date="2024-09" db="EMBL/GenBank/DDBJ databases">
        <title>Laminarin stimulates single cell rates of sulfate reduction while oxygen inhibits transcriptomic activity in coastal marine sediment.</title>
        <authorList>
            <person name="Lindsay M."/>
            <person name="Orcutt B."/>
            <person name="Emerson D."/>
            <person name="Stepanauskas R."/>
            <person name="D'Angelo T."/>
        </authorList>
    </citation>
    <scope>NUCLEOTIDE SEQUENCE [LARGE SCALE GENOMIC DNA]</scope>
    <source>
        <strain evidence="6">SAG AM-311-K15</strain>
    </source>
</reference>
<evidence type="ECO:0000256" key="1">
    <source>
        <dbReference type="ARBA" id="ARBA00022691"/>
    </source>
</evidence>
<sequence>MVLPVIIKRLKLLMGLLHGERTYTGPFYADIDITRRCNIRCPGCPYQSSKTKGPVPGDHSIKDLDLELVDRICQGLSRLKTSEVFLGGEGEPLLHPHLFKIISAFKRAGLKVQLFTNGTLLNEENTRKLTVSGLDVLRVSMWASTQHEYEKLYARARPEQLQTTINGVKLLTSLKAENKQPLPSVILTQPLNSYNS</sequence>
<keyword evidence="4" id="KW-0411">Iron-sulfur</keyword>
<gene>
    <name evidence="6" type="ORF">ACFL27_12135</name>
</gene>
<evidence type="ECO:0000256" key="4">
    <source>
        <dbReference type="ARBA" id="ARBA00023014"/>
    </source>
</evidence>
<evidence type="ECO:0000259" key="5">
    <source>
        <dbReference type="PROSITE" id="PS51918"/>
    </source>
</evidence>
<dbReference type="SFLD" id="SFLDG01067">
    <property type="entry name" value="SPASM/twitch_domain_containing"/>
    <property type="match status" value="1"/>
</dbReference>
<organism evidence="6 7">
    <name type="scientific">candidate division CSSED10-310 bacterium</name>
    <dbReference type="NCBI Taxonomy" id="2855610"/>
    <lineage>
        <taxon>Bacteria</taxon>
        <taxon>Bacteria division CSSED10-310</taxon>
    </lineage>
</organism>
<dbReference type="Pfam" id="PF04055">
    <property type="entry name" value="Radical_SAM"/>
    <property type="match status" value="1"/>
</dbReference>